<feature type="binding site" evidence="2">
    <location>
        <begin position="527"/>
        <end position="529"/>
    </location>
    <ligand>
        <name>L-glutamate</name>
        <dbReference type="ChEBI" id="CHEBI:29985"/>
    </ligand>
</feature>
<dbReference type="EC" id="3.4.19.13" evidence="3"/>
<evidence type="ECO:0000256" key="3">
    <source>
        <dbReference type="RuleBase" id="RU368068"/>
    </source>
</evidence>
<dbReference type="InterPro" id="IPR000101">
    <property type="entry name" value="GGT_peptidase"/>
</dbReference>
<dbReference type="GO" id="GO:0005773">
    <property type="term" value="C:vacuole"/>
    <property type="evidence" value="ECO:0007669"/>
    <property type="project" value="EnsemblPlants"/>
</dbReference>
<dbReference type="InterPro" id="IPR043138">
    <property type="entry name" value="GGT_lsub"/>
</dbReference>
<dbReference type="GO" id="GO:0006805">
    <property type="term" value="P:xenobiotic metabolic process"/>
    <property type="evidence" value="ECO:0007669"/>
    <property type="project" value="EnsemblPlants"/>
</dbReference>
<dbReference type="SUPFAM" id="SSF56235">
    <property type="entry name" value="N-terminal nucleophile aminohydrolases (Ntn hydrolases)"/>
    <property type="match status" value="1"/>
</dbReference>
<dbReference type="Gramene" id="RZC48035">
    <property type="protein sequence ID" value="RZC48035"/>
    <property type="gene ID" value="C5167_040976"/>
</dbReference>
<dbReference type="GO" id="GO:0036374">
    <property type="term" value="F:glutathione hydrolase activity"/>
    <property type="evidence" value="ECO:0007669"/>
    <property type="project" value="UniProtKB-UniRule"/>
</dbReference>
<name>A0A4Y7IKP4_PAPSO</name>
<keyword evidence="3" id="KW-0378">Hydrolase</keyword>
<dbReference type="Gene3D" id="3.30.530.20">
    <property type="match status" value="1"/>
</dbReference>
<evidence type="ECO:0000259" key="4">
    <source>
        <dbReference type="Pfam" id="PF00407"/>
    </source>
</evidence>
<dbReference type="GO" id="GO:0006751">
    <property type="term" value="P:glutathione catabolic process"/>
    <property type="evidence" value="ECO:0007669"/>
    <property type="project" value="UniProtKB-UniRule"/>
</dbReference>
<dbReference type="PANTHER" id="PTHR11686:SF9">
    <property type="entry name" value="RE13973P"/>
    <property type="match status" value="1"/>
</dbReference>
<dbReference type="EMBL" id="CM010715">
    <property type="protein sequence ID" value="RZC48035.1"/>
    <property type="molecule type" value="Genomic_DNA"/>
</dbReference>
<dbReference type="EC" id="2.3.2.2" evidence="3"/>
<dbReference type="GO" id="GO:0006952">
    <property type="term" value="P:defense response"/>
    <property type="evidence" value="ECO:0007669"/>
    <property type="project" value="InterPro"/>
</dbReference>
<dbReference type="Pfam" id="PF01019">
    <property type="entry name" value="G_glu_transpept"/>
    <property type="match status" value="1"/>
</dbReference>
<gene>
    <name evidence="5" type="ORF">C5167_040976</name>
</gene>
<protein>
    <recommendedName>
        <fullName evidence="3">Glutathione hydrolase</fullName>
        <ecNumber evidence="3">2.3.2.2</ecNumber>
        <ecNumber evidence="3">3.4.19.13</ecNumber>
    </recommendedName>
    <alternativeName>
        <fullName evidence="3">Gamma-glutamyltransferase</fullName>
    </alternativeName>
    <alternativeName>
        <fullName evidence="3">Gamma-glutamyltranspeptidase</fullName>
    </alternativeName>
</protein>
<feature type="binding site" evidence="2">
    <location>
        <position position="551"/>
    </location>
    <ligand>
        <name>L-glutamate</name>
        <dbReference type="ChEBI" id="CHEBI:29985"/>
    </ligand>
</feature>
<keyword evidence="3" id="KW-0808">Transferase</keyword>
<organism evidence="5 6">
    <name type="scientific">Papaver somniferum</name>
    <name type="common">Opium poppy</name>
    <dbReference type="NCBI Taxonomy" id="3469"/>
    <lineage>
        <taxon>Eukaryota</taxon>
        <taxon>Viridiplantae</taxon>
        <taxon>Streptophyta</taxon>
        <taxon>Embryophyta</taxon>
        <taxon>Tracheophyta</taxon>
        <taxon>Spermatophyta</taxon>
        <taxon>Magnoliopsida</taxon>
        <taxon>Ranunculales</taxon>
        <taxon>Papaveraceae</taxon>
        <taxon>Papaveroideae</taxon>
        <taxon>Papaver</taxon>
    </lineage>
</organism>
<comment type="catalytic activity">
    <reaction evidence="3">
        <text>an S-substituted glutathione + H2O = an S-substituted L-cysteinylglycine + L-glutamate</text>
        <dbReference type="Rhea" id="RHEA:59468"/>
        <dbReference type="ChEBI" id="CHEBI:15377"/>
        <dbReference type="ChEBI" id="CHEBI:29985"/>
        <dbReference type="ChEBI" id="CHEBI:90779"/>
        <dbReference type="ChEBI" id="CHEBI:143103"/>
        <dbReference type="EC" id="3.4.19.13"/>
    </reaction>
</comment>
<accession>A0A4Y7IKP4</accession>
<dbReference type="STRING" id="3469.A0A4Y7IKP4"/>
<dbReference type="AlphaFoldDB" id="A0A4Y7IKP4"/>
<proteinExistence type="predicted"/>
<dbReference type="Gene3D" id="3.60.20.40">
    <property type="match status" value="1"/>
</dbReference>
<comment type="catalytic activity">
    <reaction evidence="3">
        <text>glutathione + H2O = L-cysteinylglycine + L-glutamate</text>
        <dbReference type="Rhea" id="RHEA:28807"/>
        <dbReference type="ChEBI" id="CHEBI:15377"/>
        <dbReference type="ChEBI" id="CHEBI:29985"/>
        <dbReference type="ChEBI" id="CHEBI:57925"/>
        <dbReference type="ChEBI" id="CHEBI:61694"/>
        <dbReference type="EC" id="3.4.19.13"/>
    </reaction>
</comment>
<dbReference type="InterPro" id="IPR023393">
    <property type="entry name" value="START-like_dom_sf"/>
</dbReference>
<feature type="domain" description="Bet v I/Major latex protein" evidence="4">
    <location>
        <begin position="10"/>
        <end position="134"/>
    </location>
</feature>
<dbReference type="PANTHER" id="PTHR11686">
    <property type="entry name" value="GAMMA GLUTAMYL TRANSPEPTIDASE"/>
    <property type="match status" value="1"/>
</dbReference>
<comment type="function">
    <text evidence="3">Cleaves the gamma-glutamyl peptide bond of glutathione and glutathione conjugates.</text>
</comment>
<dbReference type="SMR" id="A0A4Y7IKP4"/>
<dbReference type="InterPro" id="IPR000916">
    <property type="entry name" value="Bet_v_I/MLP"/>
</dbReference>
<reference evidence="5 6" key="1">
    <citation type="journal article" date="2018" name="Science">
        <title>The opium poppy genome and morphinan production.</title>
        <authorList>
            <person name="Guo L."/>
            <person name="Winzer T."/>
            <person name="Yang X."/>
            <person name="Li Y."/>
            <person name="Ning Z."/>
            <person name="He Z."/>
            <person name="Teodor R."/>
            <person name="Lu Y."/>
            <person name="Bowser T.A."/>
            <person name="Graham I.A."/>
            <person name="Ye K."/>
        </authorList>
    </citation>
    <scope>NUCLEOTIDE SEQUENCE [LARGE SCALE GENOMIC DNA]</scope>
    <source>
        <strain evidence="6">cv. HN1</strain>
        <tissue evidence="5">Leaves</tissue>
    </source>
</reference>
<sequence length="718" mass="78815">MGIGDAGRYELINQIDVPLSASYIWDVYSSSDLPKLIVKLLPKVFDRIDYISGNGSVGTIVSVVLTPGSTPQMYKEIYRTIDHVRLVKEVQQISGGYLAMGVTYYMDKVEVIPTDPYSCIIRSTTEYEVPYHLAYKVNSLIIKGLVPVAKAIAKYVLEFGDIHRGVQSEDGVVAADDGRCSDIGRNMLIRGGHAVDAAVATCLCLGVVYPMSSGIGGGAFMVVLNSSNSKAQAFNSRETAPKLASKDMYEKNITWKSKGASSMGVPGEIAGLHVAWSIYGKLNWSDLFQPAIKLARDGFVVSHFLGLGINKSREMIESDSNGLRRVFMPNGRLLQAGDTSYNRKLADTLETLAKEGPSAFYNGDLGKNFVKDVQAAQGIVTEEDLRNYVVNITDVVTTNVMGFTILGMPVPSTGILGISMVLNILSDYGPKLEFIKTPLGLHRLIEALKHMLAYRMNLGDPYFVDIKKYQDNMLCPSFAAKIREKIKDDTTLPTNDYLPQWEQLDDHGTTHFSIVDKHRNVVSMTATINHYFGAGVLSPSTGIILNNQMDDFSAPNDKFDKEGKRKFPPAPSNYIEGNKRPLSSMSPLIILKEDQLVGVLGASGGINIIPAVIQVLLNHFINKMDPLSAVKQPRVYHKVVPNEVLYENWTVVTGEHIQLSQDNISILRGKKHNLTQTAVGAICQFVVQKEGILTAVSDPRKGGRPAAVVPESSHPYFM</sequence>
<dbReference type="InterPro" id="IPR043137">
    <property type="entry name" value="GGT_ssub_C"/>
</dbReference>
<evidence type="ECO:0000313" key="6">
    <source>
        <dbReference type="Proteomes" id="UP000316621"/>
    </source>
</evidence>
<dbReference type="Pfam" id="PF00407">
    <property type="entry name" value="Bet_v_1"/>
    <property type="match status" value="1"/>
</dbReference>
<dbReference type="Gene3D" id="1.10.246.130">
    <property type="match status" value="1"/>
</dbReference>
<dbReference type="GO" id="GO:0016756">
    <property type="term" value="F:glutathione gamma-glutamylcysteinyltransferase activity"/>
    <property type="evidence" value="ECO:0007669"/>
    <property type="project" value="EnsemblPlants"/>
</dbReference>
<dbReference type="NCBIfam" id="TIGR00066">
    <property type="entry name" value="g_glut_trans"/>
    <property type="match status" value="1"/>
</dbReference>
<dbReference type="InterPro" id="IPR029055">
    <property type="entry name" value="Ntn_hydrolases_N"/>
</dbReference>
<feature type="active site" description="Nucleophile" evidence="1">
    <location>
        <position position="509"/>
    </location>
</feature>
<dbReference type="Proteomes" id="UP000316621">
    <property type="component" value="Chromosome 1"/>
</dbReference>
<dbReference type="SUPFAM" id="SSF55961">
    <property type="entry name" value="Bet v1-like"/>
    <property type="match status" value="1"/>
</dbReference>
<dbReference type="CDD" id="cd07816">
    <property type="entry name" value="Bet_v1-like"/>
    <property type="match status" value="1"/>
</dbReference>
<comment type="pathway">
    <text evidence="3">Sulfur metabolism; glutathione metabolism.</text>
</comment>
<evidence type="ECO:0000256" key="1">
    <source>
        <dbReference type="PIRSR" id="PIRSR600101-1"/>
    </source>
</evidence>
<evidence type="ECO:0000256" key="2">
    <source>
        <dbReference type="PIRSR" id="PIRSR600101-2"/>
    </source>
</evidence>
<dbReference type="GO" id="GO:0103068">
    <property type="term" value="F:leukotriene C4 gamma-glutamyl transferase activity"/>
    <property type="evidence" value="ECO:0007669"/>
    <property type="project" value="UniProtKB-EC"/>
</dbReference>
<dbReference type="FunFam" id="1.10.246.130:FF:000001">
    <property type="entry name" value="Gamma-glutamyltransferase 5 isoform 1"/>
    <property type="match status" value="1"/>
</dbReference>
<dbReference type="PRINTS" id="PR01210">
    <property type="entry name" value="GGTRANSPTASE"/>
</dbReference>
<feature type="binding site" evidence="2">
    <location>
        <begin position="583"/>
        <end position="584"/>
    </location>
    <ligand>
        <name>L-glutamate</name>
        <dbReference type="ChEBI" id="CHEBI:29985"/>
    </ligand>
</feature>
<evidence type="ECO:0000313" key="5">
    <source>
        <dbReference type="EMBL" id="RZC48035.1"/>
    </source>
</evidence>
<keyword evidence="3" id="KW-0012">Acyltransferase</keyword>
<comment type="catalytic activity">
    <reaction evidence="3">
        <text>an N-terminal (5-L-glutamyl)-[peptide] + an alpha-amino acid = 5-L-glutamyl amino acid + an N-terminal L-alpha-aminoacyl-[peptide]</text>
        <dbReference type="Rhea" id="RHEA:23904"/>
        <dbReference type="Rhea" id="RHEA-COMP:9780"/>
        <dbReference type="Rhea" id="RHEA-COMP:9795"/>
        <dbReference type="ChEBI" id="CHEBI:77644"/>
        <dbReference type="ChEBI" id="CHEBI:78597"/>
        <dbReference type="ChEBI" id="CHEBI:78599"/>
        <dbReference type="ChEBI" id="CHEBI:78608"/>
        <dbReference type="EC" id="2.3.2.2"/>
    </reaction>
</comment>
<keyword evidence="6" id="KW-1185">Reference proteome</keyword>
<feature type="binding site" evidence="2">
    <location>
        <position position="237"/>
    </location>
    <ligand>
        <name>L-glutamate</name>
        <dbReference type="ChEBI" id="CHEBI:29985"/>
    </ligand>
</feature>
<dbReference type="GO" id="GO:0005886">
    <property type="term" value="C:plasma membrane"/>
    <property type="evidence" value="ECO:0007669"/>
    <property type="project" value="TreeGrafter"/>
</dbReference>
<feature type="binding site" evidence="2">
    <location>
        <position position="605"/>
    </location>
    <ligand>
        <name>L-glutamate</name>
        <dbReference type="ChEBI" id="CHEBI:29985"/>
    </ligand>
</feature>